<comment type="caution">
    <text evidence="2">The sequence shown here is derived from an EMBL/GenBank/DDBJ whole genome shotgun (WGS) entry which is preliminary data.</text>
</comment>
<evidence type="ECO:0000313" key="3">
    <source>
        <dbReference type="Proteomes" id="UP001168877"/>
    </source>
</evidence>
<protein>
    <recommendedName>
        <fullName evidence="1">RNase H type-1 domain-containing protein</fullName>
    </recommendedName>
</protein>
<organism evidence="2 3">
    <name type="scientific">Acer saccharum</name>
    <name type="common">Sugar maple</name>
    <dbReference type="NCBI Taxonomy" id="4024"/>
    <lineage>
        <taxon>Eukaryota</taxon>
        <taxon>Viridiplantae</taxon>
        <taxon>Streptophyta</taxon>
        <taxon>Embryophyta</taxon>
        <taxon>Tracheophyta</taxon>
        <taxon>Spermatophyta</taxon>
        <taxon>Magnoliopsida</taxon>
        <taxon>eudicotyledons</taxon>
        <taxon>Gunneridae</taxon>
        <taxon>Pentapetalae</taxon>
        <taxon>rosids</taxon>
        <taxon>malvids</taxon>
        <taxon>Sapindales</taxon>
        <taxon>Sapindaceae</taxon>
        <taxon>Hippocastanoideae</taxon>
        <taxon>Acereae</taxon>
        <taxon>Acer</taxon>
    </lineage>
</organism>
<dbReference type="CDD" id="cd06222">
    <property type="entry name" value="RNase_H_like"/>
    <property type="match status" value="1"/>
</dbReference>
<dbReference type="InterPro" id="IPR044730">
    <property type="entry name" value="RNase_H-like_dom_plant"/>
</dbReference>
<name>A0AA39W7F2_ACESA</name>
<accession>A0AA39W7F2</accession>
<sequence>MQAALHVIRIAFDHGWRWLWLETDSMAVISCFSNPNYSPPWQLRSFWLHSKHLINQMHFVITCALREGNIVANILANEGLKVSGYVWWDNPPSCIVKQLHLDSWGVPNFRFH</sequence>
<dbReference type="InterPro" id="IPR036397">
    <property type="entry name" value="RNaseH_sf"/>
</dbReference>
<dbReference type="EMBL" id="JAUESC010000002">
    <property type="protein sequence ID" value="KAK0605878.1"/>
    <property type="molecule type" value="Genomic_DNA"/>
</dbReference>
<feature type="domain" description="RNase H type-1" evidence="1">
    <location>
        <begin position="2"/>
        <end position="78"/>
    </location>
</feature>
<dbReference type="PANTHER" id="PTHR47723">
    <property type="entry name" value="OS05G0353850 PROTEIN"/>
    <property type="match status" value="1"/>
</dbReference>
<gene>
    <name evidence="2" type="ORF">LWI29_031731</name>
</gene>
<keyword evidence="3" id="KW-1185">Reference proteome</keyword>
<dbReference type="Pfam" id="PF13456">
    <property type="entry name" value="RVT_3"/>
    <property type="match status" value="1"/>
</dbReference>
<dbReference type="PANTHER" id="PTHR47723:SF23">
    <property type="entry name" value="REVERSE TRANSCRIPTASE-LIKE PROTEIN"/>
    <property type="match status" value="1"/>
</dbReference>
<reference evidence="2" key="2">
    <citation type="submission" date="2023-06" db="EMBL/GenBank/DDBJ databases">
        <authorList>
            <person name="Swenson N.G."/>
            <person name="Wegrzyn J.L."/>
            <person name="Mcevoy S.L."/>
        </authorList>
    </citation>
    <scope>NUCLEOTIDE SEQUENCE</scope>
    <source>
        <strain evidence="2">NS2018</strain>
        <tissue evidence="2">Leaf</tissue>
    </source>
</reference>
<dbReference type="GO" id="GO:0003676">
    <property type="term" value="F:nucleic acid binding"/>
    <property type="evidence" value="ECO:0007669"/>
    <property type="project" value="InterPro"/>
</dbReference>
<dbReference type="SUPFAM" id="SSF53098">
    <property type="entry name" value="Ribonuclease H-like"/>
    <property type="match status" value="1"/>
</dbReference>
<evidence type="ECO:0000259" key="1">
    <source>
        <dbReference type="Pfam" id="PF13456"/>
    </source>
</evidence>
<dbReference type="InterPro" id="IPR053151">
    <property type="entry name" value="RNase_H-like"/>
</dbReference>
<dbReference type="InterPro" id="IPR002156">
    <property type="entry name" value="RNaseH_domain"/>
</dbReference>
<proteinExistence type="predicted"/>
<dbReference type="AlphaFoldDB" id="A0AA39W7F2"/>
<dbReference type="GO" id="GO:0004523">
    <property type="term" value="F:RNA-DNA hybrid ribonuclease activity"/>
    <property type="evidence" value="ECO:0007669"/>
    <property type="project" value="InterPro"/>
</dbReference>
<evidence type="ECO:0000313" key="2">
    <source>
        <dbReference type="EMBL" id="KAK0605878.1"/>
    </source>
</evidence>
<dbReference type="InterPro" id="IPR012337">
    <property type="entry name" value="RNaseH-like_sf"/>
</dbReference>
<reference evidence="2" key="1">
    <citation type="journal article" date="2022" name="Plant J.">
        <title>Strategies of tolerance reflected in two North American maple genomes.</title>
        <authorList>
            <person name="McEvoy S.L."/>
            <person name="Sezen U.U."/>
            <person name="Trouern-Trend A."/>
            <person name="McMahon S.M."/>
            <person name="Schaberg P.G."/>
            <person name="Yang J."/>
            <person name="Wegrzyn J.L."/>
            <person name="Swenson N.G."/>
        </authorList>
    </citation>
    <scope>NUCLEOTIDE SEQUENCE</scope>
    <source>
        <strain evidence="2">NS2018</strain>
    </source>
</reference>
<dbReference type="Gene3D" id="3.30.420.10">
    <property type="entry name" value="Ribonuclease H-like superfamily/Ribonuclease H"/>
    <property type="match status" value="1"/>
</dbReference>
<dbReference type="Proteomes" id="UP001168877">
    <property type="component" value="Unassembled WGS sequence"/>
</dbReference>